<dbReference type="PANTHER" id="PTHR44846">
    <property type="entry name" value="MANNOSYL-D-GLYCERATE TRANSPORT/METABOLISM SYSTEM REPRESSOR MNGR-RELATED"/>
    <property type="match status" value="1"/>
</dbReference>
<dbReference type="FunFam" id="1.10.10.10:FF:000079">
    <property type="entry name" value="GntR family transcriptional regulator"/>
    <property type="match status" value="1"/>
</dbReference>
<dbReference type="Pfam" id="PF07702">
    <property type="entry name" value="UTRA"/>
    <property type="match status" value="1"/>
</dbReference>
<reference evidence="5" key="1">
    <citation type="journal article" date="2000" name="Microbiology">
        <title>Six putative two-component regulatory systems isolated from Lactococcus lactis subsp. cremoris MG1363.</title>
        <authorList>
            <person name="O'Connell-Motherway M."/>
            <person name="van Sinderen D."/>
            <person name="Morel-Deville F."/>
            <person name="Fitzgerald G.F."/>
            <person name="Ehrlich S.D."/>
            <person name="Morel P."/>
        </authorList>
    </citation>
    <scope>NUCLEOTIDE SEQUENCE</scope>
    <source>
        <strain evidence="5">MG1363</strain>
    </source>
</reference>
<dbReference type="Gene3D" id="3.40.1410.10">
    <property type="entry name" value="Chorismate lyase-like"/>
    <property type="match status" value="1"/>
</dbReference>
<dbReference type="InterPro" id="IPR036390">
    <property type="entry name" value="WH_DNA-bd_sf"/>
</dbReference>
<dbReference type="InterPro" id="IPR011663">
    <property type="entry name" value="UTRA"/>
</dbReference>
<evidence type="ECO:0000256" key="2">
    <source>
        <dbReference type="ARBA" id="ARBA00023125"/>
    </source>
</evidence>
<dbReference type="AlphaFoldDB" id="Q9AQD7"/>
<dbReference type="SMART" id="SM00345">
    <property type="entry name" value="HTH_GNTR"/>
    <property type="match status" value="1"/>
</dbReference>
<dbReference type="Pfam" id="PF00392">
    <property type="entry name" value="GntR"/>
    <property type="match status" value="1"/>
</dbReference>
<evidence type="ECO:0000256" key="1">
    <source>
        <dbReference type="ARBA" id="ARBA00023015"/>
    </source>
</evidence>
<evidence type="ECO:0000313" key="5">
    <source>
        <dbReference type="EMBL" id="AAG53729.1"/>
    </source>
</evidence>
<evidence type="ECO:0000259" key="4">
    <source>
        <dbReference type="PROSITE" id="PS50949"/>
    </source>
</evidence>
<dbReference type="EMBL" id="AF176556">
    <property type="protein sequence ID" value="AAG53729.1"/>
    <property type="molecule type" value="Genomic_DNA"/>
</dbReference>
<dbReference type="PRINTS" id="PR00035">
    <property type="entry name" value="HTHGNTR"/>
</dbReference>
<feature type="domain" description="HTH gntR-type" evidence="4">
    <location>
        <begin position="6"/>
        <end position="74"/>
    </location>
</feature>
<proteinExistence type="predicted"/>
<dbReference type="GO" id="GO:0003677">
    <property type="term" value="F:DNA binding"/>
    <property type="evidence" value="ECO:0007669"/>
    <property type="project" value="UniProtKB-KW"/>
</dbReference>
<sequence length="266" mass="30228">MARKSVPNYVKIHDALKDEVEKGIWKIGQRLPSERDLAERFTVSRMTARQAVTALVDEGILDRRVGSGTYVASRRVREKMRGTTSFTEIISSQGKVPSTEVLSYIRTAPNEVECEKLNITKKDSIIRMERIRYADNVPICYEVASIPFKLVKSFDKKEITSNFFKTLESHGHEIGRSEQIVSAKRVSTEVSEYLKTRVGAAILGLTQVSYLVDGTVLNMFCHNMLVTVLNFIWKDKKDLMNSFFYLPTILILTKLKMNPTAHTKAT</sequence>
<accession>Q9AQD7</accession>
<protein>
    <submittedName>
        <fullName evidence="5">TcsBorf3</fullName>
    </submittedName>
</protein>
<dbReference type="SUPFAM" id="SSF64288">
    <property type="entry name" value="Chorismate lyase-like"/>
    <property type="match status" value="1"/>
</dbReference>
<dbReference type="GO" id="GO:0045892">
    <property type="term" value="P:negative regulation of DNA-templated transcription"/>
    <property type="evidence" value="ECO:0007669"/>
    <property type="project" value="TreeGrafter"/>
</dbReference>
<organism evidence="5">
    <name type="scientific">Lactococcus lactis</name>
    <dbReference type="NCBI Taxonomy" id="1358"/>
    <lineage>
        <taxon>Bacteria</taxon>
        <taxon>Bacillati</taxon>
        <taxon>Bacillota</taxon>
        <taxon>Bacilli</taxon>
        <taxon>Lactobacillales</taxon>
        <taxon>Streptococcaceae</taxon>
        <taxon>Lactococcus</taxon>
    </lineage>
</organism>
<dbReference type="InterPro" id="IPR000524">
    <property type="entry name" value="Tscrpt_reg_HTH_GntR"/>
</dbReference>
<dbReference type="InterPro" id="IPR028978">
    <property type="entry name" value="Chorismate_lyase_/UTRA_dom_sf"/>
</dbReference>
<dbReference type="PROSITE" id="PS50949">
    <property type="entry name" value="HTH_GNTR"/>
    <property type="match status" value="1"/>
</dbReference>
<dbReference type="SUPFAM" id="SSF46785">
    <property type="entry name" value="Winged helix' DNA-binding domain"/>
    <property type="match status" value="1"/>
</dbReference>
<dbReference type="InterPro" id="IPR036388">
    <property type="entry name" value="WH-like_DNA-bd_sf"/>
</dbReference>
<keyword evidence="3" id="KW-0804">Transcription</keyword>
<keyword evidence="1" id="KW-0805">Transcription regulation</keyword>
<name>Q9AQD7_9LACT</name>
<dbReference type="SMART" id="SM00866">
    <property type="entry name" value="UTRA"/>
    <property type="match status" value="1"/>
</dbReference>
<dbReference type="Gene3D" id="1.10.10.10">
    <property type="entry name" value="Winged helix-like DNA-binding domain superfamily/Winged helix DNA-binding domain"/>
    <property type="match status" value="1"/>
</dbReference>
<dbReference type="PANTHER" id="PTHR44846:SF1">
    <property type="entry name" value="MANNOSYL-D-GLYCERATE TRANSPORT_METABOLISM SYSTEM REPRESSOR MNGR-RELATED"/>
    <property type="match status" value="1"/>
</dbReference>
<dbReference type="InterPro" id="IPR050679">
    <property type="entry name" value="Bact_HTH_transcr_reg"/>
</dbReference>
<keyword evidence="2" id="KW-0238">DNA-binding</keyword>
<gene>
    <name evidence="5" type="primary">tcsBorf3</name>
</gene>
<dbReference type="GO" id="GO:0003700">
    <property type="term" value="F:DNA-binding transcription factor activity"/>
    <property type="evidence" value="ECO:0007669"/>
    <property type="project" value="InterPro"/>
</dbReference>
<evidence type="ECO:0000256" key="3">
    <source>
        <dbReference type="ARBA" id="ARBA00023163"/>
    </source>
</evidence>
<dbReference type="CDD" id="cd07377">
    <property type="entry name" value="WHTH_GntR"/>
    <property type="match status" value="1"/>
</dbReference>